<dbReference type="InterPro" id="IPR004017">
    <property type="entry name" value="Cys_rich_dom"/>
</dbReference>
<dbReference type="PANTHER" id="PTHR32479:SF17">
    <property type="entry name" value="GLYCOLATE OXIDASE IRON-SULFUR SUBUNIT"/>
    <property type="match status" value="1"/>
</dbReference>
<dbReference type="InterPro" id="IPR017900">
    <property type="entry name" value="4Fe4S_Fe_S_CS"/>
</dbReference>
<accession>A0ABS6Q2M7</accession>
<comment type="function">
    <text evidence="6">Component of a complex that catalyzes the oxidation of glycolate to glyoxylate.</text>
</comment>
<reference evidence="8" key="1">
    <citation type="submission" date="2021-06" db="EMBL/GenBank/DDBJ databases">
        <title>Updating the genus Pseudomonas: Description of 43 new species and partition of the Pseudomonas putida group.</title>
        <authorList>
            <person name="Girard L."/>
            <person name="Lood C."/>
            <person name="Vandamme P."/>
            <person name="Rokni-Zadeh H."/>
            <person name="Van Noort V."/>
            <person name="Hofte M."/>
            <person name="Lavigne R."/>
            <person name="De Mot R."/>
        </authorList>
    </citation>
    <scope>NUCLEOTIDE SEQUENCE</scope>
    <source>
        <strain evidence="8">SWRI79</strain>
    </source>
</reference>
<dbReference type="Pfam" id="PF13183">
    <property type="entry name" value="Fer4_8"/>
    <property type="match status" value="1"/>
</dbReference>
<comment type="catalytic activity">
    <reaction evidence="6">
        <text>(R)-lactate + A = pyruvate + AH2</text>
        <dbReference type="Rhea" id="RHEA:15089"/>
        <dbReference type="ChEBI" id="CHEBI:13193"/>
        <dbReference type="ChEBI" id="CHEBI:15361"/>
        <dbReference type="ChEBI" id="CHEBI:16004"/>
        <dbReference type="ChEBI" id="CHEBI:17499"/>
    </reaction>
</comment>
<evidence type="ECO:0000256" key="2">
    <source>
        <dbReference type="ARBA" id="ARBA00022723"/>
    </source>
</evidence>
<keyword evidence="6" id="KW-0249">Electron transport</keyword>
<keyword evidence="2 6" id="KW-0479">Metal-binding</keyword>
<feature type="domain" description="4Fe-4S ferredoxin-type" evidence="7">
    <location>
        <begin position="14"/>
        <end position="47"/>
    </location>
</feature>
<keyword evidence="1 6" id="KW-0004">4Fe-4S</keyword>
<dbReference type="Proteomes" id="UP000886900">
    <property type="component" value="Unassembled WGS sequence"/>
</dbReference>
<keyword evidence="3" id="KW-0677">Repeat</keyword>
<evidence type="ECO:0000256" key="5">
    <source>
        <dbReference type="ARBA" id="ARBA00023014"/>
    </source>
</evidence>
<evidence type="ECO:0000256" key="1">
    <source>
        <dbReference type="ARBA" id="ARBA00022485"/>
    </source>
</evidence>
<comment type="caution">
    <text evidence="8">The sequence shown here is derived from an EMBL/GenBank/DDBJ whole genome shotgun (WGS) entry which is preliminary data.</text>
</comment>
<evidence type="ECO:0000313" key="9">
    <source>
        <dbReference type="Proteomes" id="UP000886900"/>
    </source>
</evidence>
<dbReference type="NCBIfam" id="NF008434">
    <property type="entry name" value="PRK11274.1"/>
    <property type="match status" value="1"/>
</dbReference>
<keyword evidence="5 6" id="KW-0411">Iron-sulfur</keyword>
<dbReference type="PROSITE" id="PS00198">
    <property type="entry name" value="4FE4S_FER_1"/>
    <property type="match status" value="1"/>
</dbReference>
<dbReference type="RefSeq" id="WP_217858572.1">
    <property type="nucleotide sequence ID" value="NZ_JAHSTV010000016.1"/>
</dbReference>
<comment type="cofactor">
    <cofactor evidence="6">
        <name>[4Fe-4S] cluster</name>
        <dbReference type="ChEBI" id="CHEBI:49883"/>
    </cofactor>
    <text evidence="6">Binds 2 [4Fe-4S] clusters.</text>
</comment>
<evidence type="ECO:0000313" key="8">
    <source>
        <dbReference type="EMBL" id="MBV4466970.1"/>
    </source>
</evidence>
<evidence type="ECO:0000259" key="7">
    <source>
        <dbReference type="PROSITE" id="PS51379"/>
    </source>
</evidence>
<dbReference type="GO" id="GO:0019154">
    <property type="term" value="F:glycolate dehydrogenase activity"/>
    <property type="evidence" value="ECO:0007669"/>
    <property type="project" value="UniProtKB-EC"/>
</dbReference>
<keyword evidence="9" id="KW-1185">Reference proteome</keyword>
<dbReference type="InterPro" id="IPR012257">
    <property type="entry name" value="Glc_ox_4Fe-4S"/>
</dbReference>
<dbReference type="PANTHER" id="PTHR32479">
    <property type="entry name" value="GLYCOLATE OXIDASE IRON-SULFUR SUBUNIT"/>
    <property type="match status" value="1"/>
</dbReference>
<evidence type="ECO:0000256" key="6">
    <source>
        <dbReference type="PIRNR" id="PIRNR000139"/>
    </source>
</evidence>
<evidence type="ECO:0000256" key="3">
    <source>
        <dbReference type="ARBA" id="ARBA00022737"/>
    </source>
</evidence>
<keyword evidence="8" id="KW-0560">Oxidoreductase</keyword>
<dbReference type="PROSITE" id="PS51379">
    <property type="entry name" value="4FE4S_FER_2"/>
    <property type="match status" value="2"/>
</dbReference>
<dbReference type="EC" id="1.1.99.14" evidence="6"/>
<name>A0ABS6Q2M7_9PSED</name>
<organism evidence="8 9">
    <name type="scientific">Pseudomonas farris</name>
    <dbReference type="NCBI Taxonomy" id="2841207"/>
    <lineage>
        <taxon>Bacteria</taxon>
        <taxon>Pseudomonadati</taxon>
        <taxon>Pseudomonadota</taxon>
        <taxon>Gammaproteobacteria</taxon>
        <taxon>Pseudomonadales</taxon>
        <taxon>Pseudomonadaceae</taxon>
        <taxon>Pseudomonas</taxon>
    </lineage>
</organism>
<dbReference type="EMBL" id="JAHSTV010000016">
    <property type="protein sequence ID" value="MBV4466970.1"/>
    <property type="molecule type" value="Genomic_DNA"/>
</dbReference>
<keyword evidence="6" id="KW-0813">Transport</keyword>
<dbReference type="InterPro" id="IPR017896">
    <property type="entry name" value="4Fe4S_Fe-S-bd"/>
</dbReference>
<sequence>MQTNLSEQSKLLPRAEEADKILRTCVHCGFCNATCPTYQLLGDELDGPRGRIYLIKQVLEGAPATAKAQLHLDRCLTCRNCETTCPSGVDYHNLLDIGRAVIDQAVPRPASQRLLRQGLRALAPNPNLFKTLLQIGATFRPLLPRGVEAKLPHDLPAAGKRPAPRHARRVLMLEGCVQPGLSPNTNAATARVLDRLGISVIPAPNAGCCGALDYHLDAQAMGLDRARRNIDAWWPHLENGAEAIVQTASGCGAFIKDYGHLLERDPVYAAKAQQVSELALDLVQVLADEPLERVCAATDQRIAFHCPCTLQHAQKLGGAVEAVLTRLGFNLTTVPDSHLCCGSAGTYSITQPELARQLRDNKLNALESGHPEVIATANIGCQSHLNSAGRTPVRHWIELVDQVLR</sequence>
<evidence type="ECO:0000256" key="4">
    <source>
        <dbReference type="ARBA" id="ARBA00023004"/>
    </source>
</evidence>
<dbReference type="PIRSF" id="PIRSF000139">
    <property type="entry name" value="Glc_ox_4Fe-4S"/>
    <property type="match status" value="1"/>
</dbReference>
<comment type="catalytic activity">
    <reaction evidence="6">
        <text>glycolate + A = glyoxylate + AH2</text>
        <dbReference type="Rhea" id="RHEA:21264"/>
        <dbReference type="ChEBI" id="CHEBI:13193"/>
        <dbReference type="ChEBI" id="CHEBI:17499"/>
        <dbReference type="ChEBI" id="CHEBI:29805"/>
        <dbReference type="ChEBI" id="CHEBI:36655"/>
        <dbReference type="EC" id="1.1.99.14"/>
    </reaction>
</comment>
<protein>
    <recommendedName>
        <fullName evidence="6">Glycolate oxidase iron-sulfur subunit</fullName>
        <ecNumber evidence="6">1.1.99.14</ecNumber>
    </recommendedName>
</protein>
<keyword evidence="4 6" id="KW-0408">Iron</keyword>
<proteinExistence type="predicted"/>
<dbReference type="Pfam" id="PF02754">
    <property type="entry name" value="CCG"/>
    <property type="match status" value="2"/>
</dbReference>
<gene>
    <name evidence="8" type="primary">glcF</name>
    <name evidence="8" type="ORF">KVG95_27020</name>
</gene>
<feature type="domain" description="4Fe-4S ferredoxin-type" evidence="7">
    <location>
        <begin position="66"/>
        <end position="89"/>
    </location>
</feature>